<sequence>MKDFLIKRGVKIQDILNVCPWCNREQERADHVFFNCNFIAGFSKRIFNWWDIGWKVVSNFEEFYSLCFKAKILGSCKSLWLIAIVASCWSIWLARNEMVFENKVLSMDTLIFHSKMTALLWVRAAVKECRIQERLWWFCLYKCSFSKSASTGWSFPPHGWLKFNVSGVAFVGAFGGGVMRDEEGIVRALFSGPSDACDAESTELGAIIIALDVFIDIGWKGSDFERRCICVGKLSFSIVEVCGNEMADALASAGMSRPSMFKAWW</sequence>
<dbReference type="InterPro" id="IPR052929">
    <property type="entry name" value="RNase_H-like_EbsB-rel"/>
</dbReference>
<dbReference type="PANTHER" id="PTHR47074:SF73">
    <property type="entry name" value="OS04G0448401 PROTEIN"/>
    <property type="match status" value="1"/>
</dbReference>
<proteinExistence type="predicted"/>
<comment type="caution">
    <text evidence="1">The sequence shown here is derived from an EMBL/GenBank/DDBJ whole genome shotgun (WGS) entry which is preliminary data.</text>
</comment>
<dbReference type="PANTHER" id="PTHR47074">
    <property type="entry name" value="BNAC02G40300D PROTEIN"/>
    <property type="match status" value="1"/>
</dbReference>
<name>A0ABR0NHW7_GOSAR</name>
<accession>A0ABR0NHW7</accession>
<dbReference type="EMBL" id="JARKNE010000010">
    <property type="protein sequence ID" value="KAK5794429.1"/>
    <property type="molecule type" value="Genomic_DNA"/>
</dbReference>
<evidence type="ECO:0000313" key="2">
    <source>
        <dbReference type="Proteomes" id="UP001358586"/>
    </source>
</evidence>
<dbReference type="Proteomes" id="UP001358586">
    <property type="component" value="Chromosome 10"/>
</dbReference>
<keyword evidence="2" id="KW-1185">Reference proteome</keyword>
<organism evidence="1 2">
    <name type="scientific">Gossypium arboreum</name>
    <name type="common">Tree cotton</name>
    <name type="synonym">Gossypium nanking</name>
    <dbReference type="NCBI Taxonomy" id="29729"/>
    <lineage>
        <taxon>Eukaryota</taxon>
        <taxon>Viridiplantae</taxon>
        <taxon>Streptophyta</taxon>
        <taxon>Embryophyta</taxon>
        <taxon>Tracheophyta</taxon>
        <taxon>Spermatophyta</taxon>
        <taxon>Magnoliopsida</taxon>
        <taxon>eudicotyledons</taxon>
        <taxon>Gunneridae</taxon>
        <taxon>Pentapetalae</taxon>
        <taxon>rosids</taxon>
        <taxon>malvids</taxon>
        <taxon>Malvales</taxon>
        <taxon>Malvaceae</taxon>
        <taxon>Malvoideae</taxon>
        <taxon>Gossypium</taxon>
    </lineage>
</organism>
<protein>
    <recommendedName>
        <fullName evidence="3">Reverse transcriptase zinc-binding domain-containing protein</fullName>
    </recommendedName>
</protein>
<evidence type="ECO:0000313" key="1">
    <source>
        <dbReference type="EMBL" id="KAK5794429.1"/>
    </source>
</evidence>
<reference evidence="1 2" key="1">
    <citation type="submission" date="2023-03" db="EMBL/GenBank/DDBJ databases">
        <title>WGS of Gossypium arboreum.</title>
        <authorList>
            <person name="Yu D."/>
        </authorList>
    </citation>
    <scope>NUCLEOTIDE SEQUENCE [LARGE SCALE GENOMIC DNA]</scope>
    <source>
        <tissue evidence="1">Leaf</tissue>
    </source>
</reference>
<gene>
    <name evidence="1" type="ORF">PVK06_035654</name>
</gene>
<evidence type="ECO:0008006" key="3">
    <source>
        <dbReference type="Google" id="ProtNLM"/>
    </source>
</evidence>